<accession>A0ABN7WX35</accession>
<dbReference type="Proteomes" id="UP000789901">
    <property type="component" value="Unassembled WGS sequence"/>
</dbReference>
<keyword evidence="2" id="KW-1185">Reference proteome</keyword>
<proteinExistence type="predicted"/>
<gene>
    <name evidence="1" type="ORF">GMARGA_LOCUS36239</name>
</gene>
<feature type="non-terminal residue" evidence="1">
    <location>
        <position position="73"/>
    </location>
</feature>
<feature type="non-terminal residue" evidence="1">
    <location>
        <position position="1"/>
    </location>
</feature>
<sequence>VLMLITITIENYPTQFDLALVQWYDFCFKNNYRLYKYDCLLLKLLDAFDFIPVESIIELVHVIKRAEKQNEYF</sequence>
<comment type="caution">
    <text evidence="1">The sequence shown here is derived from an EMBL/GenBank/DDBJ whole genome shotgun (WGS) entry which is preliminary data.</text>
</comment>
<evidence type="ECO:0000313" key="1">
    <source>
        <dbReference type="EMBL" id="CAG8842897.1"/>
    </source>
</evidence>
<organism evidence="1 2">
    <name type="scientific">Gigaspora margarita</name>
    <dbReference type="NCBI Taxonomy" id="4874"/>
    <lineage>
        <taxon>Eukaryota</taxon>
        <taxon>Fungi</taxon>
        <taxon>Fungi incertae sedis</taxon>
        <taxon>Mucoromycota</taxon>
        <taxon>Glomeromycotina</taxon>
        <taxon>Glomeromycetes</taxon>
        <taxon>Diversisporales</taxon>
        <taxon>Gigasporaceae</taxon>
        <taxon>Gigaspora</taxon>
    </lineage>
</organism>
<evidence type="ECO:0000313" key="2">
    <source>
        <dbReference type="Proteomes" id="UP000789901"/>
    </source>
</evidence>
<dbReference type="EMBL" id="CAJVQB010070610">
    <property type="protein sequence ID" value="CAG8842897.1"/>
    <property type="molecule type" value="Genomic_DNA"/>
</dbReference>
<protein>
    <submittedName>
        <fullName evidence="1">23677_t:CDS:1</fullName>
    </submittedName>
</protein>
<name>A0ABN7WX35_GIGMA</name>
<reference evidence="1 2" key="1">
    <citation type="submission" date="2021-06" db="EMBL/GenBank/DDBJ databases">
        <authorList>
            <person name="Kallberg Y."/>
            <person name="Tangrot J."/>
            <person name="Rosling A."/>
        </authorList>
    </citation>
    <scope>NUCLEOTIDE SEQUENCE [LARGE SCALE GENOMIC DNA]</scope>
    <source>
        <strain evidence="1 2">120-4 pot B 10/14</strain>
    </source>
</reference>